<dbReference type="OrthoDB" id="9786064at2"/>
<feature type="transmembrane region" description="Helical" evidence="1">
    <location>
        <begin position="136"/>
        <end position="152"/>
    </location>
</feature>
<feature type="transmembrane region" description="Helical" evidence="1">
    <location>
        <begin position="42"/>
        <end position="61"/>
    </location>
</feature>
<feature type="transmembrane region" description="Helical" evidence="1">
    <location>
        <begin position="81"/>
        <end position="98"/>
    </location>
</feature>
<feature type="transmembrane region" description="Helical" evidence="1">
    <location>
        <begin position="158"/>
        <end position="178"/>
    </location>
</feature>
<evidence type="ECO:0000313" key="2">
    <source>
        <dbReference type="EMBL" id="SFF27504.1"/>
    </source>
</evidence>
<keyword evidence="1" id="KW-0812">Transmembrane</keyword>
<keyword evidence="3" id="KW-1185">Reference proteome</keyword>
<dbReference type="AlphaFoldDB" id="A0A1I2HBF4"/>
<evidence type="ECO:0000256" key="1">
    <source>
        <dbReference type="SAM" id="Phobius"/>
    </source>
</evidence>
<accession>A0A1I2HBF4</accession>
<organism evidence="2 3">
    <name type="scientific">Thermoflexibacter ruber</name>
    <dbReference type="NCBI Taxonomy" id="1003"/>
    <lineage>
        <taxon>Bacteria</taxon>
        <taxon>Pseudomonadati</taxon>
        <taxon>Bacteroidota</taxon>
        <taxon>Cytophagia</taxon>
        <taxon>Cytophagales</taxon>
        <taxon>Thermoflexibacteraceae</taxon>
        <taxon>Thermoflexibacter</taxon>
    </lineage>
</organism>
<sequence length="203" mass="22763">MHANTARLISVLLHPALIPTYVFSVIFFFAPSLIAYKSEQKLALLAMIFLLTFIFPVLSLFIYYKLRLISSLSIVNRQERILPFLTISIFYLVITYFFSTQPHIFSLVGQVMLGITLVVVAVAIATFFYKISVHSAGVGGAVSILMGLQYLYPQEYFLYPIILWIFLLGLVMSARLALEAHTFDELIAGVLVGLGLPIMALFL</sequence>
<dbReference type="EMBL" id="FONY01000023">
    <property type="protein sequence ID" value="SFF27504.1"/>
    <property type="molecule type" value="Genomic_DNA"/>
</dbReference>
<dbReference type="Proteomes" id="UP000199513">
    <property type="component" value="Unassembled WGS sequence"/>
</dbReference>
<name>A0A1I2HBF4_9BACT</name>
<keyword evidence="1" id="KW-1133">Transmembrane helix</keyword>
<proteinExistence type="predicted"/>
<evidence type="ECO:0008006" key="4">
    <source>
        <dbReference type="Google" id="ProtNLM"/>
    </source>
</evidence>
<reference evidence="2 3" key="1">
    <citation type="submission" date="2016-10" db="EMBL/GenBank/DDBJ databases">
        <authorList>
            <person name="de Groot N.N."/>
        </authorList>
    </citation>
    <scope>NUCLEOTIDE SEQUENCE [LARGE SCALE GENOMIC DNA]</scope>
    <source>
        <strain>GEY</strain>
        <strain evidence="3">DSM 9560</strain>
    </source>
</reference>
<feature type="transmembrane region" description="Helical" evidence="1">
    <location>
        <begin position="104"/>
        <end position="129"/>
    </location>
</feature>
<protein>
    <recommendedName>
        <fullName evidence="4">PAP2 superfamily protein</fullName>
    </recommendedName>
</protein>
<keyword evidence="1" id="KW-0472">Membrane</keyword>
<dbReference type="STRING" id="1003.SAMN04488541_102329"/>
<dbReference type="RefSeq" id="WP_091546273.1">
    <property type="nucleotide sequence ID" value="NZ_FONY01000023.1"/>
</dbReference>
<feature type="transmembrane region" description="Helical" evidence="1">
    <location>
        <begin position="185"/>
        <end position="202"/>
    </location>
</feature>
<feature type="transmembrane region" description="Helical" evidence="1">
    <location>
        <begin position="12"/>
        <end position="36"/>
    </location>
</feature>
<evidence type="ECO:0000313" key="3">
    <source>
        <dbReference type="Proteomes" id="UP000199513"/>
    </source>
</evidence>
<gene>
    <name evidence="2" type="ORF">SAMN04488541_102329</name>
</gene>